<accession>K4KGR8</accession>
<dbReference type="eggNOG" id="COG2206">
    <property type="taxonomic scope" value="Bacteria"/>
</dbReference>
<dbReference type="PANTHER" id="PTHR43155">
    <property type="entry name" value="CYCLIC DI-GMP PHOSPHODIESTERASE PA4108-RELATED"/>
    <property type="match status" value="1"/>
</dbReference>
<evidence type="ECO:0000259" key="2">
    <source>
        <dbReference type="PROSITE" id="PS51832"/>
    </source>
</evidence>
<evidence type="ECO:0000313" key="4">
    <source>
        <dbReference type="Proteomes" id="UP000000466"/>
    </source>
</evidence>
<dbReference type="Pfam" id="PF13487">
    <property type="entry name" value="HD_5"/>
    <property type="match status" value="1"/>
</dbReference>
<dbReference type="HOGENOM" id="CLU_000445_92_1_6"/>
<dbReference type="PANTHER" id="PTHR43155:SF2">
    <property type="entry name" value="CYCLIC DI-GMP PHOSPHODIESTERASE PA4108"/>
    <property type="match status" value="1"/>
</dbReference>
<dbReference type="InterPro" id="IPR021812">
    <property type="entry name" value="DUF3391"/>
</dbReference>
<keyword evidence="4" id="KW-1185">Reference proteome</keyword>
<dbReference type="InterPro" id="IPR037522">
    <property type="entry name" value="HD_GYP_dom"/>
</dbReference>
<dbReference type="CDD" id="cd00077">
    <property type="entry name" value="HDc"/>
    <property type="match status" value="1"/>
</dbReference>
<dbReference type="SUPFAM" id="SSF109604">
    <property type="entry name" value="HD-domain/PDEase-like"/>
    <property type="match status" value="1"/>
</dbReference>
<name>K4KGR8_SIMAS</name>
<dbReference type="NCBIfam" id="TIGR00277">
    <property type="entry name" value="HDIG"/>
    <property type="match status" value="1"/>
</dbReference>
<dbReference type="InterPro" id="IPR003607">
    <property type="entry name" value="HD/PDEase_dom"/>
</dbReference>
<feature type="domain" description="HD" evidence="1">
    <location>
        <begin position="164"/>
        <end position="287"/>
    </location>
</feature>
<protein>
    <submittedName>
        <fullName evidence="3">HD domain-containing protein</fullName>
    </submittedName>
</protein>
<organism evidence="3 4">
    <name type="scientific">Simiduia agarivorans (strain DSM 21679 / JCM 13881 / BCRC 17597 / SA1)</name>
    <dbReference type="NCBI Taxonomy" id="1117647"/>
    <lineage>
        <taxon>Bacteria</taxon>
        <taxon>Pseudomonadati</taxon>
        <taxon>Pseudomonadota</taxon>
        <taxon>Gammaproteobacteria</taxon>
        <taxon>Cellvibrionales</taxon>
        <taxon>Cellvibrionaceae</taxon>
        <taxon>Simiduia</taxon>
    </lineage>
</organism>
<dbReference type="GO" id="GO:0008081">
    <property type="term" value="F:phosphoric diester hydrolase activity"/>
    <property type="evidence" value="ECO:0007669"/>
    <property type="project" value="UniProtKB-ARBA"/>
</dbReference>
<feature type="domain" description="HD-GYP" evidence="2">
    <location>
        <begin position="142"/>
        <end position="338"/>
    </location>
</feature>
<dbReference type="RefSeq" id="WP_015045578.1">
    <property type="nucleotide sequence ID" value="NC_018868.3"/>
</dbReference>
<sequence length="416" mass="46667">MPADTTRKSTRLGSRKVAVDDLRPGMFVCKLDRDWLETPFLLQGFRIEHASDIAKLREYCRYVWIDVAEEVWEGVGHESTHPQDPGRRQIHAIKQSAQAEHARARKIYDTSRTVTKNLLTKASSGPPIAFDQAESTVQHCVDSILSNPDALLWMSKIRDQDEYTAEHCLNVCILAIAFGRHLQLAEQQLFQLGMAGLLHDVGKMRVPSEILNKPGELSEKEMRAMRAHVVHGRNLLQQTPNIAKQVIEAAHAHHERLDGGGYPRKLDATDIGKITRLISIVDTFDAITSHRCYAPARPVTEALRILYEARGSQFDEALVLEFIQFIGLYPPGSIVELENGMVGLVIATNEEAHHLPKIIKVCGPDKQPCEQEFLDLSLTRSGELGRDHLIRQLHVDGSFGIFIRDFKARGLSFAIG</sequence>
<dbReference type="STRING" id="1117647.M5M_00850"/>
<reference evidence="3 4" key="1">
    <citation type="journal article" date="2013" name="Genome Announc.">
        <title>Complete genome sequence of Simiduia agarivorans SA1(T), a marine bacterium able to degrade a variety of polysaccharides.</title>
        <authorList>
            <person name="Lin S.Y."/>
            <person name="Shieh W.Y."/>
            <person name="Chen J.S."/>
            <person name="Tang S.L."/>
        </authorList>
    </citation>
    <scope>NUCLEOTIDE SEQUENCE [LARGE SCALE GENOMIC DNA]</scope>
    <source>
        <strain evidence="4">DSM 21679 / JCM 13881 / BCRC 17597 / SA1</strain>
    </source>
</reference>
<dbReference type="SMART" id="SM00471">
    <property type="entry name" value="HDc"/>
    <property type="match status" value="1"/>
</dbReference>
<dbReference type="KEGG" id="saga:M5M_00850"/>
<dbReference type="Pfam" id="PF11871">
    <property type="entry name" value="DUF3391"/>
    <property type="match status" value="1"/>
</dbReference>
<evidence type="ECO:0000259" key="1">
    <source>
        <dbReference type="PROSITE" id="PS51831"/>
    </source>
</evidence>
<dbReference type="Proteomes" id="UP000000466">
    <property type="component" value="Chromosome"/>
</dbReference>
<dbReference type="InterPro" id="IPR006675">
    <property type="entry name" value="HDIG_dom"/>
</dbReference>
<evidence type="ECO:0000313" key="3">
    <source>
        <dbReference type="EMBL" id="AFU97405.1"/>
    </source>
</evidence>
<dbReference type="EMBL" id="CP003746">
    <property type="protein sequence ID" value="AFU97405.1"/>
    <property type="molecule type" value="Genomic_DNA"/>
</dbReference>
<dbReference type="Gene3D" id="1.10.3210.10">
    <property type="entry name" value="Hypothetical protein af1432"/>
    <property type="match status" value="1"/>
</dbReference>
<dbReference type="PROSITE" id="PS51832">
    <property type="entry name" value="HD_GYP"/>
    <property type="match status" value="1"/>
</dbReference>
<proteinExistence type="predicted"/>
<dbReference type="PROSITE" id="PS51831">
    <property type="entry name" value="HD"/>
    <property type="match status" value="1"/>
</dbReference>
<dbReference type="AlphaFoldDB" id="K4KGR8"/>
<dbReference type="InterPro" id="IPR006674">
    <property type="entry name" value="HD_domain"/>
</dbReference>
<dbReference type="OrthoDB" id="9764808at2"/>
<gene>
    <name evidence="3" type="ordered locus">M5M_00850</name>
</gene>